<evidence type="ECO:0000313" key="3">
    <source>
        <dbReference type="Proteomes" id="UP000317909"/>
    </source>
</evidence>
<evidence type="ECO:0000256" key="1">
    <source>
        <dbReference type="SAM" id="MobiDB-lite"/>
    </source>
</evidence>
<accession>A0A517TUJ6</accession>
<dbReference type="RefSeq" id="WP_145431650.1">
    <property type="nucleotide sequence ID" value="NZ_CP036339.1"/>
</dbReference>
<dbReference type="Proteomes" id="UP000317909">
    <property type="component" value="Chromosome"/>
</dbReference>
<feature type="region of interest" description="Disordered" evidence="1">
    <location>
        <begin position="130"/>
        <end position="151"/>
    </location>
</feature>
<reference evidence="2 3" key="1">
    <citation type="submission" date="2019-02" db="EMBL/GenBank/DDBJ databases">
        <title>Deep-cultivation of Planctomycetes and their phenomic and genomic characterization uncovers novel biology.</title>
        <authorList>
            <person name="Wiegand S."/>
            <person name="Jogler M."/>
            <person name="Boedeker C."/>
            <person name="Pinto D."/>
            <person name="Vollmers J."/>
            <person name="Rivas-Marin E."/>
            <person name="Kohn T."/>
            <person name="Peeters S.H."/>
            <person name="Heuer A."/>
            <person name="Rast P."/>
            <person name="Oberbeckmann S."/>
            <person name="Bunk B."/>
            <person name="Jeske O."/>
            <person name="Meyerdierks A."/>
            <person name="Storesund J.E."/>
            <person name="Kallscheuer N."/>
            <person name="Luecker S."/>
            <person name="Lage O.M."/>
            <person name="Pohl T."/>
            <person name="Merkel B.J."/>
            <person name="Hornburger P."/>
            <person name="Mueller R.-W."/>
            <person name="Bruemmer F."/>
            <person name="Labrenz M."/>
            <person name="Spormann A.M."/>
            <person name="Op den Camp H."/>
            <person name="Overmann J."/>
            <person name="Amann R."/>
            <person name="Jetten M.S.M."/>
            <person name="Mascher T."/>
            <person name="Medema M.H."/>
            <person name="Devos D.P."/>
            <person name="Kaster A.-K."/>
            <person name="Ovreas L."/>
            <person name="Rohde M."/>
            <person name="Galperin M.Y."/>
            <person name="Jogler C."/>
        </authorList>
    </citation>
    <scope>NUCLEOTIDE SEQUENCE [LARGE SCALE GENOMIC DNA]</scope>
    <source>
        <strain evidence="2 3">I41</strain>
    </source>
</reference>
<evidence type="ECO:0000313" key="2">
    <source>
        <dbReference type="EMBL" id="QDT72046.1"/>
    </source>
</evidence>
<keyword evidence="3" id="KW-1185">Reference proteome</keyword>
<organism evidence="2 3">
    <name type="scientific">Lacipirellula limnantheis</name>
    <dbReference type="NCBI Taxonomy" id="2528024"/>
    <lineage>
        <taxon>Bacteria</taxon>
        <taxon>Pseudomonadati</taxon>
        <taxon>Planctomycetota</taxon>
        <taxon>Planctomycetia</taxon>
        <taxon>Pirellulales</taxon>
        <taxon>Lacipirellulaceae</taxon>
        <taxon>Lacipirellula</taxon>
    </lineage>
</organism>
<dbReference type="KEGG" id="llh:I41_12120"/>
<dbReference type="AlphaFoldDB" id="A0A517TUJ6"/>
<dbReference type="EMBL" id="CP036339">
    <property type="protein sequence ID" value="QDT72046.1"/>
    <property type="molecule type" value="Genomic_DNA"/>
</dbReference>
<proteinExistence type="predicted"/>
<protein>
    <submittedName>
        <fullName evidence="2">Uncharacterized protein</fullName>
    </submittedName>
</protein>
<feature type="compositionally biased region" description="Polar residues" evidence="1">
    <location>
        <begin position="132"/>
        <end position="142"/>
    </location>
</feature>
<sequence length="151" mass="16898">MSHILAHDGQFFRVDVAEIVTPDDPGKTTYACWCSDAFKELKEAPREPCSRFIDAPPAPTRADACRQAYQWIKTDWTAKKASRGNETSHFSGVAYTVWLFKGASSWGFEFQEFADAKAFAKAAEKSVEVSKTAITNNESPQPLTIWEKAQK</sequence>
<gene>
    <name evidence="2" type="ORF">I41_12120</name>
</gene>
<name>A0A517TUJ6_9BACT</name>